<dbReference type="OrthoDB" id="2316821at2759"/>
<dbReference type="Proteomes" id="UP000024635">
    <property type="component" value="Unassembled WGS sequence"/>
</dbReference>
<evidence type="ECO:0000313" key="1">
    <source>
        <dbReference type="EMBL" id="EYB81049.1"/>
    </source>
</evidence>
<sequence length="104" mass="11698">MKQREILRKTRNEGAFSHASTAWTSFALRIYARIVTNSCGCAHSLPYTVQHPIYSMIHWAKPLVACQINSVNWRGGHQNGHARPCVHGSISADRPLFSVSKLRL</sequence>
<comment type="caution">
    <text evidence="1">The sequence shown here is derived from an EMBL/GenBank/DDBJ whole genome shotgun (WGS) entry which is preliminary data.</text>
</comment>
<dbReference type="AlphaFoldDB" id="A0A016RSX0"/>
<accession>A0A016RSX0</accession>
<protein>
    <submittedName>
        <fullName evidence="1">Uncharacterized protein</fullName>
    </submittedName>
</protein>
<name>A0A016RSX0_9BILA</name>
<proteinExistence type="predicted"/>
<reference evidence="2" key="1">
    <citation type="journal article" date="2015" name="Nat. Genet.">
        <title>The genome and transcriptome of the zoonotic hookworm Ancylostoma ceylanicum identify infection-specific gene families.</title>
        <authorList>
            <person name="Schwarz E.M."/>
            <person name="Hu Y."/>
            <person name="Antoshechkin I."/>
            <person name="Miller M.M."/>
            <person name="Sternberg P.W."/>
            <person name="Aroian R.V."/>
        </authorList>
    </citation>
    <scope>NUCLEOTIDE SEQUENCE</scope>
    <source>
        <strain evidence="2">HY135</strain>
    </source>
</reference>
<gene>
    <name evidence="1" type="primary">Acey_s0394.g640</name>
    <name evidence="1" type="ORF">Y032_0394g640</name>
</gene>
<organism evidence="1 2">
    <name type="scientific">Ancylostoma ceylanicum</name>
    <dbReference type="NCBI Taxonomy" id="53326"/>
    <lineage>
        <taxon>Eukaryota</taxon>
        <taxon>Metazoa</taxon>
        <taxon>Ecdysozoa</taxon>
        <taxon>Nematoda</taxon>
        <taxon>Chromadorea</taxon>
        <taxon>Rhabditida</taxon>
        <taxon>Rhabditina</taxon>
        <taxon>Rhabditomorpha</taxon>
        <taxon>Strongyloidea</taxon>
        <taxon>Ancylostomatidae</taxon>
        <taxon>Ancylostomatinae</taxon>
        <taxon>Ancylostoma</taxon>
    </lineage>
</organism>
<keyword evidence="2" id="KW-1185">Reference proteome</keyword>
<dbReference type="EMBL" id="JARK01001730">
    <property type="protein sequence ID" value="EYB81049.1"/>
    <property type="molecule type" value="Genomic_DNA"/>
</dbReference>
<evidence type="ECO:0000313" key="2">
    <source>
        <dbReference type="Proteomes" id="UP000024635"/>
    </source>
</evidence>